<dbReference type="InterPro" id="IPR053192">
    <property type="entry name" value="Vacuole_Formation_Reg"/>
</dbReference>
<evidence type="ECO:0000313" key="3">
    <source>
        <dbReference type="EMBL" id="CAH2047947.1"/>
    </source>
</evidence>
<sequence>MHSPYVIKISRHHHRISYVSSLLSGKWLCGVCRQNIDCGYGAYTCDKCGDYAVHSRCALRKGVWDGEELKGVPEKDDITQDAPPFDMISEGVMHHFLHDHHLRLDDNILYDENKLCQACVLPIFEGNSYSCMECEFILHETCVKSRRRIQHALHPHPLTLADKSDDISEYGFFQCNACKRFCGGFVYKCPMKECEFDLDVRCASVSEPFDYQGHEHPLFLSLDPKQKPICEARYKHDDKHFLTVSWGKEVCEKYWCEECE</sequence>
<dbReference type="PANTHER" id="PTHR32410">
    <property type="entry name" value="CYSTEINE/HISTIDINE-RICH C1 DOMAIN FAMILY PROTEIN"/>
    <property type="match status" value="1"/>
</dbReference>
<dbReference type="InterPro" id="IPR004146">
    <property type="entry name" value="DC1"/>
</dbReference>
<dbReference type="AlphaFoldDB" id="A0AAU9RS42"/>
<dbReference type="PANTHER" id="PTHR32410:SF181">
    <property type="entry name" value="CYSTEINE_HISTIDINE-RICH C1 DOMAIN FAMILY PROTEIN"/>
    <property type="match status" value="1"/>
</dbReference>
<evidence type="ECO:0000256" key="1">
    <source>
        <dbReference type="ARBA" id="ARBA00022737"/>
    </source>
</evidence>
<evidence type="ECO:0000259" key="2">
    <source>
        <dbReference type="Pfam" id="PF03107"/>
    </source>
</evidence>
<keyword evidence="1" id="KW-0677">Repeat</keyword>
<dbReference type="EMBL" id="OU466858">
    <property type="protein sequence ID" value="CAH2047947.1"/>
    <property type="molecule type" value="Genomic_DNA"/>
</dbReference>
<dbReference type="Proteomes" id="UP000836841">
    <property type="component" value="Chromosome 2"/>
</dbReference>
<feature type="domain" description="DC1" evidence="2">
    <location>
        <begin position="96"/>
        <end position="143"/>
    </location>
</feature>
<gene>
    <name evidence="3" type="ORF">TAV2_LOCUS5354</name>
</gene>
<keyword evidence="4" id="KW-1185">Reference proteome</keyword>
<evidence type="ECO:0000313" key="4">
    <source>
        <dbReference type="Proteomes" id="UP000836841"/>
    </source>
</evidence>
<name>A0AAU9RS42_THLAR</name>
<feature type="non-terminal residue" evidence="3">
    <location>
        <position position="260"/>
    </location>
</feature>
<reference evidence="3 4" key="1">
    <citation type="submission" date="2022-03" db="EMBL/GenBank/DDBJ databases">
        <authorList>
            <person name="Nunn A."/>
            <person name="Chopra R."/>
            <person name="Nunn A."/>
            <person name="Contreras Garrido A."/>
        </authorList>
    </citation>
    <scope>NUCLEOTIDE SEQUENCE [LARGE SCALE GENOMIC DNA]</scope>
</reference>
<proteinExistence type="predicted"/>
<feature type="domain" description="DC1" evidence="2">
    <location>
        <begin position="153"/>
        <end position="203"/>
    </location>
</feature>
<accession>A0AAU9RS42</accession>
<protein>
    <recommendedName>
        <fullName evidence="2">DC1 domain-containing protein</fullName>
    </recommendedName>
</protein>
<dbReference type="InterPro" id="IPR046349">
    <property type="entry name" value="C1-like_sf"/>
</dbReference>
<dbReference type="Pfam" id="PF03107">
    <property type="entry name" value="C1_2"/>
    <property type="match status" value="3"/>
</dbReference>
<organism evidence="3 4">
    <name type="scientific">Thlaspi arvense</name>
    <name type="common">Field penny-cress</name>
    <dbReference type="NCBI Taxonomy" id="13288"/>
    <lineage>
        <taxon>Eukaryota</taxon>
        <taxon>Viridiplantae</taxon>
        <taxon>Streptophyta</taxon>
        <taxon>Embryophyta</taxon>
        <taxon>Tracheophyta</taxon>
        <taxon>Spermatophyta</taxon>
        <taxon>Magnoliopsida</taxon>
        <taxon>eudicotyledons</taxon>
        <taxon>Gunneridae</taxon>
        <taxon>Pentapetalae</taxon>
        <taxon>rosids</taxon>
        <taxon>malvids</taxon>
        <taxon>Brassicales</taxon>
        <taxon>Brassicaceae</taxon>
        <taxon>Thlaspideae</taxon>
        <taxon>Thlaspi</taxon>
    </lineage>
</organism>
<feature type="domain" description="DC1" evidence="2">
    <location>
        <begin position="11"/>
        <end position="58"/>
    </location>
</feature>
<dbReference type="SUPFAM" id="SSF57889">
    <property type="entry name" value="Cysteine-rich domain"/>
    <property type="match status" value="2"/>
</dbReference>